<organism evidence="1 2">
    <name type="scientific">Acuticoccus sediminis</name>
    <dbReference type="NCBI Taxonomy" id="2184697"/>
    <lineage>
        <taxon>Bacteria</taxon>
        <taxon>Pseudomonadati</taxon>
        <taxon>Pseudomonadota</taxon>
        <taxon>Alphaproteobacteria</taxon>
        <taxon>Hyphomicrobiales</taxon>
        <taxon>Amorphaceae</taxon>
        <taxon>Acuticoccus</taxon>
    </lineage>
</organism>
<dbReference type="AlphaFoldDB" id="A0A8B2NN50"/>
<proteinExistence type="predicted"/>
<comment type="caution">
    <text evidence="1">The sequence shown here is derived from an EMBL/GenBank/DDBJ whole genome shotgun (WGS) entry which is preliminary data.</text>
</comment>
<reference evidence="1 2" key="1">
    <citation type="submission" date="2018-05" db="EMBL/GenBank/DDBJ databases">
        <title>Acuticoccus sediminis sp. nov., isolated from deep-sea sediment of Indian Ocean.</title>
        <authorList>
            <person name="Liu X."/>
            <person name="Lai Q."/>
            <person name="Du Y."/>
            <person name="Sun F."/>
            <person name="Zhang X."/>
            <person name="Wang S."/>
            <person name="Shao Z."/>
        </authorList>
    </citation>
    <scope>NUCLEOTIDE SEQUENCE [LARGE SCALE GENOMIC DNA]</scope>
    <source>
        <strain evidence="1 2">PTG4-2</strain>
    </source>
</reference>
<evidence type="ECO:0000313" key="2">
    <source>
        <dbReference type="Proteomes" id="UP000249590"/>
    </source>
</evidence>
<evidence type="ECO:0000313" key="1">
    <source>
        <dbReference type="EMBL" id="RAI01116.1"/>
    </source>
</evidence>
<sequence length="67" mass="7248">MPAPDRKRVVKIHETDDGTWVVADQDGWIDGDFKTPQAALAAVPWVDFNPGISVTMGNGNRIGRIGS</sequence>
<accession>A0A8B2NN50</accession>
<protein>
    <submittedName>
        <fullName evidence="1">Uncharacterized protein</fullName>
    </submittedName>
</protein>
<keyword evidence="2" id="KW-1185">Reference proteome</keyword>
<name>A0A8B2NN50_9HYPH</name>
<gene>
    <name evidence="1" type="ORF">DLJ53_18035</name>
</gene>
<dbReference type="Proteomes" id="UP000249590">
    <property type="component" value="Unassembled WGS sequence"/>
</dbReference>
<dbReference type="EMBL" id="QHHQ01000003">
    <property type="protein sequence ID" value="RAI01116.1"/>
    <property type="molecule type" value="Genomic_DNA"/>
</dbReference>